<dbReference type="Proteomes" id="UP001214603">
    <property type="component" value="Chromosome 9"/>
</dbReference>
<evidence type="ECO:0000256" key="2">
    <source>
        <dbReference type="ARBA" id="ARBA00011043"/>
    </source>
</evidence>
<dbReference type="GO" id="GO:0003924">
    <property type="term" value="F:GTPase activity"/>
    <property type="evidence" value="ECO:0007669"/>
    <property type="project" value="InterPro"/>
</dbReference>
<dbReference type="PANTHER" id="PTHR42714:SF2">
    <property type="entry name" value="TRNA MODIFICATION GTPASE GTPBP3, MITOCHONDRIAL"/>
    <property type="match status" value="1"/>
</dbReference>
<feature type="chain" id="PRO_5041958308" evidence="6">
    <location>
        <begin position="17"/>
        <end position="534"/>
    </location>
</feature>
<keyword evidence="11" id="KW-1185">Reference proteome</keyword>
<dbReference type="GO" id="GO:0005525">
    <property type="term" value="F:GTP binding"/>
    <property type="evidence" value="ECO:0007669"/>
    <property type="project" value="UniProtKB-KW"/>
</dbReference>
<dbReference type="GO" id="GO:0002098">
    <property type="term" value="P:tRNA wobble uridine modification"/>
    <property type="evidence" value="ECO:0007669"/>
    <property type="project" value="TreeGrafter"/>
</dbReference>
<sequence length="534" mass="56718">MHAARVLPRWWWAARGGVCARVCAVRRAAPGRVRATAGIPRALTTAAPETIYALSSGRPPCGVSVVRVSGPRVPDVYAALCPGAAPLVPRRATLRTLRDPRTGEPLDDALLLFFPARHSYTGEAVLELHVHGSPAVVRDTLLALADVDAQAVRPAAPGEFTRRAFEQGRMDLTSCEALDALLRAETSTQRRLALQTGGGRQAQVYAALRRELLEAMVRVEAMLDFSDEDGIDDALWAPVCDAVARLRARLRRELPGGRAPYLDAVLHGTRLVLYGRPNAGKSLLLNRLVRREAAIVSAEPGTTRDVVQVALELHGFRVLLTDTAGLRDAGGAIEQQGIARAQSTCPTYAAHIREADLAVLVCDAAEACRVLGGVPAAGATAVSARGARVLGMQDAARDVFLFVNKMDAARGARAAPAPAADDALAARVWHGSALHDEGVDALLADLGAELCERHAADLSEPPLVTEARHAHLLRQVLATLDAWADTFGAAHDPDVTLAAEELRHAAYLVGQITGESMAADEVLGAIFARFCIGK</sequence>
<proteinExistence type="inferred from homology"/>
<dbReference type="CDD" id="cd14858">
    <property type="entry name" value="TrmE_N"/>
    <property type="match status" value="1"/>
</dbReference>
<dbReference type="InterPro" id="IPR018948">
    <property type="entry name" value="GTP-bd_TrmE_N"/>
</dbReference>
<organism evidence="10 11">
    <name type="scientific">Malassezia obtusa</name>
    <dbReference type="NCBI Taxonomy" id="76774"/>
    <lineage>
        <taxon>Eukaryota</taxon>
        <taxon>Fungi</taxon>
        <taxon>Dikarya</taxon>
        <taxon>Basidiomycota</taxon>
        <taxon>Ustilaginomycotina</taxon>
        <taxon>Malasseziomycetes</taxon>
        <taxon>Malasseziales</taxon>
        <taxon>Malasseziaceae</taxon>
        <taxon>Malassezia</taxon>
    </lineage>
</organism>
<dbReference type="Pfam" id="PF10396">
    <property type="entry name" value="TrmE_N"/>
    <property type="match status" value="1"/>
</dbReference>
<feature type="domain" description="MnmE helical" evidence="9">
    <location>
        <begin position="172"/>
        <end position="531"/>
    </location>
</feature>
<dbReference type="InterPro" id="IPR031168">
    <property type="entry name" value="G_TrmE"/>
</dbReference>
<feature type="signal peptide" evidence="6">
    <location>
        <begin position="1"/>
        <end position="16"/>
    </location>
</feature>
<accession>A0AAF0E3R9</accession>
<dbReference type="InterPro" id="IPR027368">
    <property type="entry name" value="MnmE_dom2"/>
</dbReference>
<dbReference type="InterPro" id="IPR025867">
    <property type="entry name" value="MnmE_helical"/>
</dbReference>
<dbReference type="PANTHER" id="PTHR42714">
    <property type="entry name" value="TRNA MODIFICATION GTPASE GTPBP3"/>
    <property type="match status" value="1"/>
</dbReference>
<dbReference type="NCBIfam" id="NF003661">
    <property type="entry name" value="PRK05291.1-3"/>
    <property type="match status" value="1"/>
</dbReference>
<dbReference type="SUPFAM" id="SSF52540">
    <property type="entry name" value="P-loop containing nucleoside triphosphate hydrolases"/>
    <property type="match status" value="1"/>
</dbReference>
<dbReference type="NCBIfam" id="TIGR00231">
    <property type="entry name" value="small_GTP"/>
    <property type="match status" value="1"/>
</dbReference>
<dbReference type="Gene3D" id="3.40.50.300">
    <property type="entry name" value="P-loop containing nucleotide triphosphate hydrolases"/>
    <property type="match status" value="1"/>
</dbReference>
<dbReference type="InterPro" id="IPR006073">
    <property type="entry name" value="GTP-bd"/>
</dbReference>
<evidence type="ECO:0000256" key="6">
    <source>
        <dbReference type="SAM" id="SignalP"/>
    </source>
</evidence>
<evidence type="ECO:0000313" key="10">
    <source>
        <dbReference type="EMBL" id="WFD04495.1"/>
    </source>
</evidence>
<comment type="subcellular location">
    <subcellularLocation>
        <location evidence="1">Mitochondrion</location>
    </subcellularLocation>
</comment>
<dbReference type="InterPro" id="IPR005225">
    <property type="entry name" value="Small_GTP-bd"/>
</dbReference>
<dbReference type="InterPro" id="IPR027266">
    <property type="entry name" value="TrmE/GcvT-like"/>
</dbReference>
<evidence type="ECO:0000259" key="8">
    <source>
        <dbReference type="Pfam" id="PF10396"/>
    </source>
</evidence>
<feature type="domain" description="GTP-binding protein TrmE N-terminal" evidence="8">
    <location>
        <begin position="50"/>
        <end position="169"/>
    </location>
</feature>
<feature type="domain" description="G" evidence="7">
    <location>
        <begin position="271"/>
        <end position="366"/>
    </location>
</feature>
<evidence type="ECO:0000256" key="4">
    <source>
        <dbReference type="ARBA" id="ARBA00022741"/>
    </source>
</evidence>
<gene>
    <name evidence="10" type="primary">MSS1</name>
    <name evidence="10" type="ORF">MOBT1_003205</name>
</gene>
<comment type="similarity">
    <text evidence="2">Belongs to the TRAFAC class TrmE-Era-EngA-EngB-Septin-like GTPase superfamily. TrmE GTPase family.</text>
</comment>
<reference evidence="10" key="1">
    <citation type="submission" date="2023-03" db="EMBL/GenBank/DDBJ databases">
        <title>Mating type loci evolution in Malassezia.</title>
        <authorList>
            <person name="Coelho M.A."/>
        </authorList>
    </citation>
    <scope>NUCLEOTIDE SEQUENCE</scope>
    <source>
        <strain evidence="10">CBS 7876</strain>
    </source>
</reference>
<evidence type="ECO:0000259" key="9">
    <source>
        <dbReference type="Pfam" id="PF12631"/>
    </source>
</evidence>
<evidence type="ECO:0000313" key="11">
    <source>
        <dbReference type="Proteomes" id="UP001214603"/>
    </source>
</evidence>
<dbReference type="HAMAP" id="MF_00379">
    <property type="entry name" value="GTPase_MnmE"/>
    <property type="match status" value="1"/>
</dbReference>
<dbReference type="Gene3D" id="3.30.1360.120">
    <property type="entry name" value="Probable tRNA modification gtpase trme, domain 1"/>
    <property type="match status" value="1"/>
</dbReference>
<dbReference type="GO" id="GO:0030488">
    <property type="term" value="P:tRNA methylation"/>
    <property type="evidence" value="ECO:0007669"/>
    <property type="project" value="TreeGrafter"/>
</dbReference>
<keyword evidence="5" id="KW-0342">GTP-binding</keyword>
<dbReference type="CDD" id="cd04164">
    <property type="entry name" value="trmE"/>
    <property type="match status" value="1"/>
</dbReference>
<dbReference type="SUPFAM" id="SSF116878">
    <property type="entry name" value="TrmE connector domain"/>
    <property type="match status" value="1"/>
</dbReference>
<dbReference type="EMBL" id="CP119942">
    <property type="protein sequence ID" value="WFD04495.1"/>
    <property type="molecule type" value="Genomic_DNA"/>
</dbReference>
<name>A0AAF0E3R9_9BASI</name>
<keyword evidence="6" id="KW-0732">Signal</keyword>
<evidence type="ECO:0000259" key="7">
    <source>
        <dbReference type="Pfam" id="PF01926"/>
    </source>
</evidence>
<dbReference type="AlphaFoldDB" id="A0AAF0E3R9"/>
<dbReference type="Gene3D" id="1.20.120.430">
    <property type="entry name" value="tRNA modification GTPase MnmE domain 2"/>
    <property type="match status" value="1"/>
</dbReference>
<dbReference type="Pfam" id="PF01926">
    <property type="entry name" value="MMR_HSR1"/>
    <property type="match status" value="1"/>
</dbReference>
<keyword evidence="3" id="KW-0819">tRNA processing</keyword>
<keyword evidence="4" id="KW-0547">Nucleotide-binding</keyword>
<dbReference type="GO" id="GO:0005739">
    <property type="term" value="C:mitochondrion"/>
    <property type="evidence" value="ECO:0007669"/>
    <property type="project" value="UniProtKB-SubCell"/>
</dbReference>
<evidence type="ECO:0000256" key="5">
    <source>
        <dbReference type="ARBA" id="ARBA00023134"/>
    </source>
</evidence>
<evidence type="ECO:0000256" key="3">
    <source>
        <dbReference type="ARBA" id="ARBA00022694"/>
    </source>
</evidence>
<dbReference type="InterPro" id="IPR004520">
    <property type="entry name" value="GTPase_MnmE"/>
</dbReference>
<dbReference type="InterPro" id="IPR027417">
    <property type="entry name" value="P-loop_NTPase"/>
</dbReference>
<dbReference type="Pfam" id="PF12631">
    <property type="entry name" value="MnmE_helical"/>
    <property type="match status" value="1"/>
</dbReference>
<dbReference type="FunFam" id="3.30.1360.120:FF:000007">
    <property type="entry name" value="tRNA modification GTPase GTPBP3, mitochondrial"/>
    <property type="match status" value="1"/>
</dbReference>
<protein>
    <submittedName>
        <fullName evidence="10">Mitochondrial splicing system protein</fullName>
    </submittedName>
</protein>
<evidence type="ECO:0000256" key="1">
    <source>
        <dbReference type="ARBA" id="ARBA00004173"/>
    </source>
</evidence>